<gene>
    <name evidence="2" type="ORF">GCM10009559_58300</name>
</gene>
<organism evidence="2 3">
    <name type="scientific">Pseudonocardia zijingensis</name>
    <dbReference type="NCBI Taxonomy" id="153376"/>
    <lineage>
        <taxon>Bacteria</taxon>
        <taxon>Bacillati</taxon>
        <taxon>Actinomycetota</taxon>
        <taxon>Actinomycetes</taxon>
        <taxon>Pseudonocardiales</taxon>
        <taxon>Pseudonocardiaceae</taxon>
        <taxon>Pseudonocardia</taxon>
    </lineage>
</organism>
<proteinExistence type="inferred from homology"/>
<dbReference type="Proteomes" id="UP001499967">
    <property type="component" value="Unassembled WGS sequence"/>
</dbReference>
<evidence type="ECO:0000313" key="2">
    <source>
        <dbReference type="EMBL" id="GAA0897520.1"/>
    </source>
</evidence>
<sequence length="149" mass="15571">MPERPATEGQEHMTVRKWNPDGMAAPVGAYSHVSVPPEGARLVFVSGQVGAAPDGTIVAGCAAQTTQTFANLERVLDELGATPAHVVKLFTMLVGEGAFAEFAAARTAVFDRWYPDGRFPAHSAAIVAGLATPEILVEIEAVVAVSGWA</sequence>
<evidence type="ECO:0000256" key="1">
    <source>
        <dbReference type="ARBA" id="ARBA00010552"/>
    </source>
</evidence>
<dbReference type="InterPro" id="IPR035959">
    <property type="entry name" value="RutC-like_sf"/>
</dbReference>
<comment type="similarity">
    <text evidence="1">Belongs to the RutC family.</text>
</comment>
<dbReference type="SUPFAM" id="SSF55298">
    <property type="entry name" value="YjgF-like"/>
    <property type="match status" value="1"/>
</dbReference>
<name>A0ABP3YNP4_9PSEU</name>
<dbReference type="Gene3D" id="3.30.1330.40">
    <property type="entry name" value="RutC-like"/>
    <property type="match status" value="1"/>
</dbReference>
<dbReference type="InterPro" id="IPR006175">
    <property type="entry name" value="YjgF/YER057c/UK114"/>
</dbReference>
<dbReference type="Pfam" id="PF01042">
    <property type="entry name" value="Ribonuc_L-PSP"/>
    <property type="match status" value="1"/>
</dbReference>
<comment type="caution">
    <text evidence="2">The sequence shown here is derived from an EMBL/GenBank/DDBJ whole genome shotgun (WGS) entry which is preliminary data.</text>
</comment>
<evidence type="ECO:0000313" key="3">
    <source>
        <dbReference type="Proteomes" id="UP001499967"/>
    </source>
</evidence>
<dbReference type="CDD" id="cd00448">
    <property type="entry name" value="YjgF_YER057c_UK114_family"/>
    <property type="match status" value="1"/>
</dbReference>
<dbReference type="PANTHER" id="PTHR11803:SF58">
    <property type="entry name" value="PROTEIN HMF1-RELATED"/>
    <property type="match status" value="1"/>
</dbReference>
<dbReference type="PANTHER" id="PTHR11803">
    <property type="entry name" value="2-IMINOBUTANOATE/2-IMINOPROPANOATE DEAMINASE RIDA"/>
    <property type="match status" value="1"/>
</dbReference>
<accession>A0ABP3YNP4</accession>
<dbReference type="EMBL" id="BAAAHP010000184">
    <property type="protein sequence ID" value="GAA0897520.1"/>
    <property type="molecule type" value="Genomic_DNA"/>
</dbReference>
<reference evidence="3" key="1">
    <citation type="journal article" date="2019" name="Int. J. Syst. Evol. Microbiol.">
        <title>The Global Catalogue of Microorganisms (GCM) 10K type strain sequencing project: providing services to taxonomists for standard genome sequencing and annotation.</title>
        <authorList>
            <consortium name="The Broad Institute Genomics Platform"/>
            <consortium name="The Broad Institute Genome Sequencing Center for Infectious Disease"/>
            <person name="Wu L."/>
            <person name="Ma J."/>
        </authorList>
    </citation>
    <scope>NUCLEOTIDE SEQUENCE [LARGE SCALE GENOMIC DNA]</scope>
    <source>
        <strain evidence="3">JCM 11117</strain>
    </source>
</reference>
<protein>
    <submittedName>
        <fullName evidence="2">RidA family protein</fullName>
    </submittedName>
</protein>
<keyword evidence="3" id="KW-1185">Reference proteome</keyword>